<evidence type="ECO:0000313" key="2">
    <source>
        <dbReference type="EMBL" id="CBH95776.1"/>
    </source>
</evidence>
<comment type="caution">
    <text evidence="2">The sequence shown here is derived from an EMBL/GenBank/DDBJ whole genome shotgun (WGS) entry which is preliminary data.</text>
</comment>
<proteinExistence type="predicted"/>
<protein>
    <submittedName>
        <fullName evidence="2">Putative Molybdenum cofactor biosynthesis</fullName>
    </submittedName>
</protein>
<evidence type="ECO:0000259" key="1">
    <source>
        <dbReference type="Pfam" id="PF00899"/>
    </source>
</evidence>
<dbReference type="InterPro" id="IPR035985">
    <property type="entry name" value="Ubiquitin-activating_enz"/>
</dbReference>
<dbReference type="EMBL" id="CABM01000011">
    <property type="protein sequence ID" value="CBH95776.1"/>
    <property type="molecule type" value="Genomic_DNA"/>
</dbReference>
<dbReference type="PANTHER" id="PTHR43267:SF1">
    <property type="entry name" value="TRNA THREONYLCARBAMOYLADENOSINE DEHYDRATASE"/>
    <property type="match status" value="1"/>
</dbReference>
<gene>
    <name evidence="2" type="ORF">CARN2_2043</name>
</gene>
<name>E6PLH5_9ZZZZ</name>
<dbReference type="GO" id="GO:0061504">
    <property type="term" value="P:cyclic threonylcarbamoyladenosine biosynthetic process"/>
    <property type="evidence" value="ECO:0007669"/>
    <property type="project" value="TreeGrafter"/>
</dbReference>
<dbReference type="SUPFAM" id="SSF69572">
    <property type="entry name" value="Activating enzymes of the ubiquitin-like proteins"/>
    <property type="match status" value="1"/>
</dbReference>
<sequence length="268" mass="27844">MSALPCSANLPDPERRFGGVARLYGAQAAARIRTAHIVIVGVGGVGSWAAEALARSGIGALTVIDLDHVAESNINRQIQALDSTLGMAKVRALASRIADINPACRVHEVEDFASPDNLASLIPANAQALLDCCDQARTKAALAAHALQHKLAIIMAGAAGGKRQPQRAQVLDLAEVRNDPLLAKVRYRLRRAHGAPRSGPMGVPCVCSAEPVFMATAGDGSQADQAPQGLNCAGYGSSVMVTATFGMVAASLALEAVMQPMRPLSERA</sequence>
<dbReference type="Pfam" id="PF00899">
    <property type="entry name" value="ThiF"/>
    <property type="match status" value="1"/>
</dbReference>
<dbReference type="GO" id="GO:0008641">
    <property type="term" value="F:ubiquitin-like modifier activating enzyme activity"/>
    <property type="evidence" value="ECO:0007669"/>
    <property type="project" value="InterPro"/>
</dbReference>
<dbReference type="CDD" id="cd00755">
    <property type="entry name" value="YgdL_like"/>
    <property type="match status" value="1"/>
</dbReference>
<feature type="domain" description="THIF-type NAD/FAD binding fold" evidence="1">
    <location>
        <begin position="23"/>
        <end position="169"/>
    </location>
</feature>
<dbReference type="AlphaFoldDB" id="E6PLH5"/>
<dbReference type="InterPro" id="IPR000594">
    <property type="entry name" value="ThiF_NAD_FAD-bd"/>
</dbReference>
<organism evidence="2">
    <name type="scientific">mine drainage metagenome</name>
    <dbReference type="NCBI Taxonomy" id="410659"/>
    <lineage>
        <taxon>unclassified sequences</taxon>
        <taxon>metagenomes</taxon>
        <taxon>ecological metagenomes</taxon>
    </lineage>
</organism>
<reference evidence="2" key="1">
    <citation type="submission" date="2009-10" db="EMBL/GenBank/DDBJ databases">
        <title>Diversity of trophic interactions inside an arsenic-rich microbial ecosystem.</title>
        <authorList>
            <person name="Bertin P.N."/>
            <person name="Heinrich-Salmeron A."/>
            <person name="Pelletier E."/>
            <person name="Goulhen-Chollet F."/>
            <person name="Arsene-Ploetze F."/>
            <person name="Gallien S."/>
            <person name="Calteau A."/>
            <person name="Vallenet D."/>
            <person name="Casiot C."/>
            <person name="Chane-Woon-Ming B."/>
            <person name="Giloteaux L."/>
            <person name="Barakat M."/>
            <person name="Bonnefoy V."/>
            <person name="Bruneel O."/>
            <person name="Chandler M."/>
            <person name="Cleiss J."/>
            <person name="Duran R."/>
            <person name="Elbaz-Poulichet F."/>
            <person name="Fonknechten N."/>
            <person name="Lauga B."/>
            <person name="Mornico D."/>
            <person name="Ortet P."/>
            <person name="Schaeffer C."/>
            <person name="Siguier P."/>
            <person name="Alexander Thil Smith A."/>
            <person name="Van Dorsselaer A."/>
            <person name="Weissenbach J."/>
            <person name="Medigue C."/>
            <person name="Le Paslier D."/>
        </authorList>
    </citation>
    <scope>NUCLEOTIDE SEQUENCE</scope>
</reference>
<dbReference type="Gene3D" id="3.40.50.720">
    <property type="entry name" value="NAD(P)-binding Rossmann-like Domain"/>
    <property type="match status" value="1"/>
</dbReference>
<dbReference type="PANTHER" id="PTHR43267">
    <property type="entry name" value="TRNA THREONYLCARBAMOYLADENOSINE DEHYDRATASE"/>
    <property type="match status" value="1"/>
</dbReference>
<accession>E6PLH5</accession>
<dbReference type="InterPro" id="IPR045886">
    <property type="entry name" value="ThiF/MoeB/HesA"/>
</dbReference>
<dbReference type="GO" id="GO:0061503">
    <property type="term" value="F:tRNA threonylcarbamoyladenosine dehydratase"/>
    <property type="evidence" value="ECO:0007669"/>
    <property type="project" value="TreeGrafter"/>
</dbReference>